<feature type="domain" description="Thiamine pyrophosphate enzyme TPP-binding" evidence="5">
    <location>
        <begin position="413"/>
        <end position="554"/>
    </location>
</feature>
<dbReference type="EMBL" id="NOWF01000001">
    <property type="protein sequence ID" value="OYD09618.1"/>
    <property type="molecule type" value="Genomic_DNA"/>
</dbReference>
<keyword evidence="8" id="KW-1185">Reference proteome</keyword>
<evidence type="ECO:0000259" key="5">
    <source>
        <dbReference type="Pfam" id="PF02775"/>
    </source>
</evidence>
<name>A0A235BBC9_9BACL</name>
<dbReference type="InterPro" id="IPR011766">
    <property type="entry name" value="TPP_enzyme_TPP-bd"/>
</dbReference>
<comment type="caution">
    <text evidence="7">The sequence shown here is derived from an EMBL/GenBank/DDBJ whole genome shotgun (WGS) entry which is preliminary data.</text>
</comment>
<proteinExistence type="inferred from homology"/>
<gene>
    <name evidence="7" type="ORF">CHM34_01000</name>
</gene>
<evidence type="ECO:0000313" key="8">
    <source>
        <dbReference type="Proteomes" id="UP000215459"/>
    </source>
</evidence>
<dbReference type="Pfam" id="PF00205">
    <property type="entry name" value="TPP_enzyme_M"/>
    <property type="match status" value="1"/>
</dbReference>
<dbReference type="PANTHER" id="PTHR18968">
    <property type="entry name" value="THIAMINE PYROPHOSPHATE ENZYMES"/>
    <property type="match status" value="1"/>
</dbReference>
<evidence type="ECO:0000259" key="4">
    <source>
        <dbReference type="Pfam" id="PF00205"/>
    </source>
</evidence>
<feature type="domain" description="Thiamine pyrophosphate enzyme central" evidence="4">
    <location>
        <begin position="201"/>
        <end position="332"/>
    </location>
</feature>
<dbReference type="GO" id="GO:0030976">
    <property type="term" value="F:thiamine pyrophosphate binding"/>
    <property type="evidence" value="ECO:0007669"/>
    <property type="project" value="InterPro"/>
</dbReference>
<evidence type="ECO:0000259" key="6">
    <source>
        <dbReference type="Pfam" id="PF02776"/>
    </source>
</evidence>
<comment type="similarity">
    <text evidence="1 3">Belongs to the TPP enzyme family.</text>
</comment>
<dbReference type="Proteomes" id="UP000215459">
    <property type="component" value="Unassembled WGS sequence"/>
</dbReference>
<feature type="domain" description="Thiamine pyrophosphate enzyme N-terminal TPP-binding" evidence="6">
    <location>
        <begin position="18"/>
        <end position="130"/>
    </location>
</feature>
<dbReference type="OrthoDB" id="4494979at2"/>
<dbReference type="InterPro" id="IPR012000">
    <property type="entry name" value="Thiamin_PyroP_enz_cen_dom"/>
</dbReference>
<evidence type="ECO:0008006" key="9">
    <source>
        <dbReference type="Google" id="ProtNLM"/>
    </source>
</evidence>
<sequence length="584" mass="65336">MSSRGKVSKLFTYENPWEAVVDYLDHIGVTEIFGLPSDDLGFLKALEKKPSARMILCKDQRNAVFMAVGHAMESEKPGVCVVGKGPALTNTLTGLLEAKLLATPLILVATGTSINRLGTKAFQELDQLSLVQPLVKWSYRVDHPDRLCWALEKGAILAANGTRGPVYIEIPEQLFEEKIPRKKAWEALTVRRFLPDEASVAQSLELIRSSNRPLLLLGGGMRKSKARNEIIRFVEQWGAALFVTASGRGAVPEDHPLFCGLSGLYATEPICRLWEETDMVVVIGSRLEETATFGWERINAKATLIQVNIEPNDWSLEYPGMHMLGDGGLVVERWLKEFEKEPLVPNKKWVQHIQVHREQLFQRAKKCLEDARTDPSIHVVEVLDAMNQLVAKDRILVQENGLQDMWSYFYPYYSCGSEGGAVLPSDQTSLGFGAAAVAGVKLAVKERPVIAWVGDGAFQLFGSDLKTVAEQKIPVMYIVLKNGGYGWLQHQWNQQDHPSSDHSRFHFTSLPSDLFQWVTEHPQIECMEITDKTQLKQNLQKAHRSQEEGKTVIVEIPVQLHDIPPGIQEIEGDFPGKENITIGN</sequence>
<dbReference type="SUPFAM" id="SSF52467">
    <property type="entry name" value="DHS-like NAD/FAD-binding domain"/>
    <property type="match status" value="1"/>
</dbReference>
<protein>
    <recommendedName>
        <fullName evidence="9">Thiamine pyrophosphate-binding protein</fullName>
    </recommendedName>
</protein>
<keyword evidence="2 3" id="KW-0786">Thiamine pyrophosphate</keyword>
<dbReference type="SUPFAM" id="SSF52518">
    <property type="entry name" value="Thiamin diphosphate-binding fold (THDP-binding)"/>
    <property type="match status" value="2"/>
</dbReference>
<reference evidence="7 8" key="1">
    <citation type="submission" date="2017-07" db="EMBL/GenBank/DDBJ databases">
        <title>The genome sequence of Paludifilum halophilum highlights mechanisms for microbial adaptation to high salt environemnts.</title>
        <authorList>
            <person name="Belbahri L."/>
        </authorList>
    </citation>
    <scope>NUCLEOTIDE SEQUENCE [LARGE SCALE GENOMIC DNA]</scope>
    <source>
        <strain evidence="7 8">DSM 102817</strain>
    </source>
</reference>
<dbReference type="GO" id="GO:0050660">
    <property type="term" value="F:flavin adenine dinucleotide binding"/>
    <property type="evidence" value="ECO:0007669"/>
    <property type="project" value="TreeGrafter"/>
</dbReference>
<dbReference type="Gene3D" id="3.40.50.1220">
    <property type="entry name" value="TPP-binding domain"/>
    <property type="match status" value="1"/>
</dbReference>
<dbReference type="PANTHER" id="PTHR18968:SF13">
    <property type="entry name" value="ACETOLACTATE SYNTHASE CATALYTIC SUBUNIT, MITOCHONDRIAL"/>
    <property type="match status" value="1"/>
</dbReference>
<dbReference type="CDD" id="cd00568">
    <property type="entry name" value="TPP_enzymes"/>
    <property type="match status" value="1"/>
</dbReference>
<evidence type="ECO:0000256" key="1">
    <source>
        <dbReference type="ARBA" id="ARBA00007812"/>
    </source>
</evidence>
<evidence type="ECO:0000256" key="3">
    <source>
        <dbReference type="RuleBase" id="RU362132"/>
    </source>
</evidence>
<dbReference type="CDD" id="cd07035">
    <property type="entry name" value="TPP_PYR_POX_like"/>
    <property type="match status" value="1"/>
</dbReference>
<dbReference type="AlphaFoldDB" id="A0A235BBC9"/>
<dbReference type="GO" id="GO:0005948">
    <property type="term" value="C:acetolactate synthase complex"/>
    <property type="evidence" value="ECO:0007669"/>
    <property type="project" value="TreeGrafter"/>
</dbReference>
<dbReference type="GO" id="GO:0003984">
    <property type="term" value="F:acetolactate synthase activity"/>
    <property type="evidence" value="ECO:0007669"/>
    <property type="project" value="TreeGrafter"/>
</dbReference>
<accession>A0A235BBC9</accession>
<evidence type="ECO:0000256" key="2">
    <source>
        <dbReference type="ARBA" id="ARBA00023052"/>
    </source>
</evidence>
<dbReference type="InterPro" id="IPR012001">
    <property type="entry name" value="Thiamin_PyroP_enz_TPP-bd_dom"/>
</dbReference>
<dbReference type="Pfam" id="PF02776">
    <property type="entry name" value="TPP_enzyme_N"/>
    <property type="match status" value="1"/>
</dbReference>
<dbReference type="InterPro" id="IPR045229">
    <property type="entry name" value="TPP_enz"/>
</dbReference>
<dbReference type="Pfam" id="PF02775">
    <property type="entry name" value="TPP_enzyme_C"/>
    <property type="match status" value="1"/>
</dbReference>
<dbReference type="GO" id="GO:0009099">
    <property type="term" value="P:L-valine biosynthetic process"/>
    <property type="evidence" value="ECO:0007669"/>
    <property type="project" value="TreeGrafter"/>
</dbReference>
<evidence type="ECO:0000313" key="7">
    <source>
        <dbReference type="EMBL" id="OYD09618.1"/>
    </source>
</evidence>
<dbReference type="InterPro" id="IPR029061">
    <property type="entry name" value="THDP-binding"/>
</dbReference>
<dbReference type="GO" id="GO:0009097">
    <property type="term" value="P:isoleucine biosynthetic process"/>
    <property type="evidence" value="ECO:0007669"/>
    <property type="project" value="TreeGrafter"/>
</dbReference>
<organism evidence="7 8">
    <name type="scientific">Paludifilum halophilum</name>
    <dbReference type="NCBI Taxonomy" id="1642702"/>
    <lineage>
        <taxon>Bacteria</taxon>
        <taxon>Bacillati</taxon>
        <taxon>Bacillota</taxon>
        <taxon>Bacilli</taxon>
        <taxon>Bacillales</taxon>
        <taxon>Thermoactinomycetaceae</taxon>
        <taxon>Paludifilum</taxon>
    </lineage>
</organism>
<dbReference type="GO" id="GO:0000287">
    <property type="term" value="F:magnesium ion binding"/>
    <property type="evidence" value="ECO:0007669"/>
    <property type="project" value="InterPro"/>
</dbReference>
<dbReference type="Gene3D" id="3.40.50.970">
    <property type="match status" value="2"/>
</dbReference>
<dbReference type="InterPro" id="IPR029035">
    <property type="entry name" value="DHS-like_NAD/FAD-binding_dom"/>
</dbReference>